<feature type="domain" description="Smr" evidence="2">
    <location>
        <begin position="286"/>
        <end position="365"/>
    </location>
</feature>
<dbReference type="SUPFAM" id="SSF160443">
    <property type="entry name" value="SMR domain-like"/>
    <property type="match status" value="1"/>
</dbReference>
<feature type="compositionally biased region" description="Acidic residues" evidence="1">
    <location>
        <begin position="66"/>
        <end position="91"/>
    </location>
</feature>
<reference evidence="3" key="1">
    <citation type="submission" date="2021-06" db="EMBL/GenBank/DDBJ databases">
        <authorList>
            <person name="Kallberg Y."/>
            <person name="Tangrot J."/>
            <person name="Rosling A."/>
        </authorList>
    </citation>
    <scope>NUCLEOTIDE SEQUENCE</scope>
    <source>
        <strain evidence="3">IA702</strain>
    </source>
</reference>
<dbReference type="InterPro" id="IPR052772">
    <property type="entry name" value="Endo/PolyKinase_Domain-Protein"/>
</dbReference>
<evidence type="ECO:0000256" key="1">
    <source>
        <dbReference type="SAM" id="MobiDB-lite"/>
    </source>
</evidence>
<evidence type="ECO:0000313" key="4">
    <source>
        <dbReference type="Proteomes" id="UP000789572"/>
    </source>
</evidence>
<organism evidence="3 4">
    <name type="scientific">Paraglomus occultum</name>
    <dbReference type="NCBI Taxonomy" id="144539"/>
    <lineage>
        <taxon>Eukaryota</taxon>
        <taxon>Fungi</taxon>
        <taxon>Fungi incertae sedis</taxon>
        <taxon>Mucoromycota</taxon>
        <taxon>Glomeromycotina</taxon>
        <taxon>Glomeromycetes</taxon>
        <taxon>Paraglomerales</taxon>
        <taxon>Paraglomeraceae</taxon>
        <taxon>Paraglomus</taxon>
    </lineage>
</organism>
<sequence>MTDLYQEVKDEFCPPLDLSLVEEMFNERTDDDECYGFLMVLKDNAEAETDKGSDNDAPISFAVEQDPFEQDPFEQDPSEQDPSEQDPPEQDPPEKDPSEQEPSDQDLAELSTRFYDYDVNLLQKILVIAGGELETAIDLMRFIIEEDTKNGQRTWSQVVGSSTSPNKFSNSYHRETGEYSAVGNCKLSVGEGSWRQNASSSKVISASPAYDRDKSRSSQYKNKRDEAFRLANSIYQKTRNRKRNEAHGYYSEQGRAHDAEMKLWILRAARAQVRQKSKARGDPNFVDLHGLTVLEALAVVKDELKRWSSTPMQSGSNKKPLQIITGAGNHSHNNVPRLWIEVGDYLEETNWKFDKDRGSFVVWGRNGSS</sequence>
<dbReference type="PROSITE" id="PS50828">
    <property type="entry name" value="SMR"/>
    <property type="match status" value="1"/>
</dbReference>
<dbReference type="AlphaFoldDB" id="A0A9N9B3R3"/>
<dbReference type="InterPro" id="IPR002625">
    <property type="entry name" value="Smr_dom"/>
</dbReference>
<dbReference type="GO" id="GO:0004519">
    <property type="term" value="F:endonuclease activity"/>
    <property type="evidence" value="ECO:0007669"/>
    <property type="project" value="TreeGrafter"/>
</dbReference>
<comment type="caution">
    <text evidence="3">The sequence shown here is derived from an EMBL/GenBank/DDBJ whole genome shotgun (WGS) entry which is preliminary data.</text>
</comment>
<feature type="region of interest" description="Disordered" evidence="1">
    <location>
        <begin position="48"/>
        <end position="105"/>
    </location>
</feature>
<proteinExistence type="predicted"/>
<dbReference type="GO" id="GO:0005634">
    <property type="term" value="C:nucleus"/>
    <property type="evidence" value="ECO:0007669"/>
    <property type="project" value="TreeGrafter"/>
</dbReference>
<dbReference type="OrthoDB" id="3231855at2759"/>
<dbReference type="PANTHER" id="PTHR46535:SF1">
    <property type="entry name" value="NEDD4-BINDING PROTEIN 2"/>
    <property type="match status" value="1"/>
</dbReference>
<dbReference type="InterPro" id="IPR036063">
    <property type="entry name" value="Smr_dom_sf"/>
</dbReference>
<evidence type="ECO:0000313" key="3">
    <source>
        <dbReference type="EMBL" id="CAG8549677.1"/>
    </source>
</evidence>
<dbReference type="EMBL" id="CAJVPJ010000694">
    <property type="protein sequence ID" value="CAG8549677.1"/>
    <property type="molecule type" value="Genomic_DNA"/>
</dbReference>
<keyword evidence="4" id="KW-1185">Reference proteome</keyword>
<dbReference type="Proteomes" id="UP000789572">
    <property type="component" value="Unassembled WGS sequence"/>
</dbReference>
<protein>
    <submittedName>
        <fullName evidence="3">3086_t:CDS:1</fullName>
    </submittedName>
</protein>
<dbReference type="SMART" id="SM00463">
    <property type="entry name" value="SMR"/>
    <property type="match status" value="1"/>
</dbReference>
<gene>
    <name evidence="3" type="ORF">POCULU_LOCUS4954</name>
</gene>
<accession>A0A9N9B3R3</accession>
<evidence type="ECO:0000259" key="2">
    <source>
        <dbReference type="PROSITE" id="PS50828"/>
    </source>
</evidence>
<dbReference type="Gene3D" id="3.30.1370.110">
    <property type="match status" value="1"/>
</dbReference>
<name>A0A9N9B3R3_9GLOM</name>
<dbReference type="PANTHER" id="PTHR46535">
    <property type="entry name" value="NEDD4-BINDING PROTEIN 2"/>
    <property type="match status" value="1"/>
</dbReference>